<evidence type="ECO:0000256" key="1">
    <source>
        <dbReference type="ARBA" id="ARBA00022617"/>
    </source>
</evidence>
<dbReference type="GO" id="GO:0046872">
    <property type="term" value="F:metal ion binding"/>
    <property type="evidence" value="ECO:0007669"/>
    <property type="project" value="UniProtKB-KW"/>
</dbReference>
<keyword evidence="3 4" id="KW-0408">Iron</keyword>
<organism evidence="6 7">
    <name type="scientific">Rhodospirillum rubrum (strain ATCC 11170 / ATH 1.1.1 / DSM 467 / LMG 4362 / NCIMB 8255 / S1)</name>
    <dbReference type="NCBI Taxonomy" id="269796"/>
    <lineage>
        <taxon>Bacteria</taxon>
        <taxon>Pseudomonadati</taxon>
        <taxon>Pseudomonadota</taxon>
        <taxon>Alphaproteobacteria</taxon>
        <taxon>Rhodospirillales</taxon>
        <taxon>Rhodospirillaceae</taxon>
        <taxon>Rhodospirillum</taxon>
    </lineage>
</organism>
<gene>
    <name evidence="6" type="ordered locus">Rru_A2802</name>
</gene>
<dbReference type="Gene3D" id="1.10.760.10">
    <property type="entry name" value="Cytochrome c-like domain"/>
    <property type="match status" value="1"/>
</dbReference>
<dbReference type="KEGG" id="rru:Rru_A2802"/>
<dbReference type="AlphaFoldDB" id="Q2RQJ6"/>
<proteinExistence type="predicted"/>
<dbReference type="InterPro" id="IPR009056">
    <property type="entry name" value="Cyt_c-like_dom"/>
</dbReference>
<dbReference type="PATRIC" id="fig|269796.9.peg.2908"/>
<keyword evidence="1 4" id="KW-0349">Heme</keyword>
<dbReference type="EnsemblBacteria" id="ABC23599">
    <property type="protein sequence ID" value="ABC23599"/>
    <property type="gene ID" value="Rru_A2802"/>
</dbReference>
<accession>Q2RQJ6</accession>
<dbReference type="GO" id="GO:0009055">
    <property type="term" value="F:electron transfer activity"/>
    <property type="evidence" value="ECO:0007669"/>
    <property type="project" value="InterPro"/>
</dbReference>
<name>Q2RQJ6_RHORT</name>
<evidence type="ECO:0000313" key="7">
    <source>
        <dbReference type="Proteomes" id="UP000001929"/>
    </source>
</evidence>
<feature type="domain" description="Cytochrome c" evidence="5">
    <location>
        <begin position="1"/>
        <end position="79"/>
    </location>
</feature>
<evidence type="ECO:0000259" key="5">
    <source>
        <dbReference type="PROSITE" id="PS51007"/>
    </source>
</evidence>
<keyword evidence="2 4" id="KW-0479">Metal-binding</keyword>
<protein>
    <submittedName>
        <fullName evidence="6">Cytochrome c, class I</fullName>
    </submittedName>
</protein>
<dbReference type="HOGENOM" id="CLU_128253_3_2_5"/>
<dbReference type="STRING" id="269796.Rru_A2802"/>
<keyword evidence="7" id="KW-1185">Reference proteome</keyword>
<dbReference type="PROSITE" id="PS51007">
    <property type="entry name" value="CYTC"/>
    <property type="match status" value="1"/>
</dbReference>
<dbReference type="SUPFAM" id="SSF46626">
    <property type="entry name" value="Cytochrome c"/>
    <property type="match status" value="1"/>
</dbReference>
<evidence type="ECO:0000313" key="6">
    <source>
        <dbReference type="EMBL" id="ABC23599.1"/>
    </source>
</evidence>
<reference evidence="6 7" key="1">
    <citation type="journal article" date="2011" name="Stand. Genomic Sci.">
        <title>Complete genome sequence of Rhodospirillum rubrum type strain (S1).</title>
        <authorList>
            <person name="Munk A.C."/>
            <person name="Copeland A."/>
            <person name="Lucas S."/>
            <person name="Lapidus A."/>
            <person name="Del Rio T.G."/>
            <person name="Barry K."/>
            <person name="Detter J.C."/>
            <person name="Hammon N."/>
            <person name="Israni S."/>
            <person name="Pitluck S."/>
            <person name="Brettin T."/>
            <person name="Bruce D."/>
            <person name="Han C."/>
            <person name="Tapia R."/>
            <person name="Gilna P."/>
            <person name="Schmutz J."/>
            <person name="Larimer F."/>
            <person name="Land M."/>
            <person name="Kyrpides N.C."/>
            <person name="Mavromatis K."/>
            <person name="Richardson P."/>
            <person name="Rohde M."/>
            <person name="Goker M."/>
            <person name="Klenk H.P."/>
            <person name="Zhang Y."/>
            <person name="Roberts G.P."/>
            <person name="Reslewic S."/>
            <person name="Schwartz D.C."/>
        </authorList>
    </citation>
    <scope>NUCLEOTIDE SEQUENCE [LARGE SCALE GENOMIC DNA]</scope>
    <source>
        <strain evidence="7">ATCC 11170 / ATH 1.1.1 / DSM 467 / LMG 4362 / NCIMB 8255 / S1</strain>
    </source>
</reference>
<dbReference type="GO" id="GO:0020037">
    <property type="term" value="F:heme binding"/>
    <property type="evidence" value="ECO:0007669"/>
    <property type="project" value="InterPro"/>
</dbReference>
<evidence type="ECO:0000256" key="3">
    <source>
        <dbReference type="ARBA" id="ARBA00023004"/>
    </source>
</evidence>
<evidence type="ECO:0000256" key="2">
    <source>
        <dbReference type="ARBA" id="ARBA00022723"/>
    </source>
</evidence>
<dbReference type="EMBL" id="CP000230">
    <property type="protein sequence ID" value="ABC23599.1"/>
    <property type="molecule type" value="Genomic_DNA"/>
</dbReference>
<sequence>MISEGAALFSLSCRDCHGRAGEKAALGLSRPVAALSAAEITAALDERRRRPPRSMQDRIKSGLTDDDVEALAAYIASIKTHP</sequence>
<dbReference type="InterPro" id="IPR036909">
    <property type="entry name" value="Cyt_c-like_dom_sf"/>
</dbReference>
<dbReference type="Proteomes" id="UP000001929">
    <property type="component" value="Chromosome"/>
</dbReference>
<evidence type="ECO:0000256" key="4">
    <source>
        <dbReference type="PROSITE-ProRule" id="PRU00433"/>
    </source>
</evidence>
<dbReference type="Pfam" id="PF13442">
    <property type="entry name" value="Cytochrome_CBB3"/>
    <property type="match status" value="1"/>
</dbReference>